<name>X1AXE3_9ZZZZ</name>
<feature type="non-terminal residue" evidence="2">
    <location>
        <position position="1"/>
    </location>
</feature>
<protein>
    <recommendedName>
        <fullName evidence="1">PKD domain-containing protein</fullName>
    </recommendedName>
</protein>
<sequence length="154" mass="17255">LTATIYTFFPYRTEECERNVILNIIVSQPPNQPPNKPIITGQISGKPGTEYEYTFNAVDPDGDNVKYHIDWGDSTSNTTAFSSSGIDVKVKHTWSTGGTYSIKATAEDSNGLVGPEGTLSISMPRNKPYINTPFLKFLEQYPILYQLLLRFLRL</sequence>
<proteinExistence type="predicted"/>
<dbReference type="AlphaFoldDB" id="X1AXE3"/>
<dbReference type="EMBL" id="BART01012956">
    <property type="protein sequence ID" value="GAG87435.1"/>
    <property type="molecule type" value="Genomic_DNA"/>
</dbReference>
<dbReference type="CDD" id="cd00146">
    <property type="entry name" value="PKD"/>
    <property type="match status" value="1"/>
</dbReference>
<dbReference type="InterPro" id="IPR000601">
    <property type="entry name" value="PKD_dom"/>
</dbReference>
<feature type="domain" description="PKD" evidence="1">
    <location>
        <begin position="62"/>
        <end position="111"/>
    </location>
</feature>
<comment type="caution">
    <text evidence="2">The sequence shown here is derived from an EMBL/GenBank/DDBJ whole genome shotgun (WGS) entry which is preliminary data.</text>
</comment>
<dbReference type="InterPro" id="IPR035986">
    <property type="entry name" value="PKD_dom_sf"/>
</dbReference>
<dbReference type="PROSITE" id="PS50093">
    <property type="entry name" value="PKD"/>
    <property type="match status" value="1"/>
</dbReference>
<evidence type="ECO:0000313" key="2">
    <source>
        <dbReference type="EMBL" id="GAG87435.1"/>
    </source>
</evidence>
<dbReference type="Gene3D" id="2.60.40.10">
    <property type="entry name" value="Immunoglobulins"/>
    <property type="match status" value="1"/>
</dbReference>
<dbReference type="SUPFAM" id="SSF49299">
    <property type="entry name" value="PKD domain"/>
    <property type="match status" value="1"/>
</dbReference>
<evidence type="ECO:0000259" key="1">
    <source>
        <dbReference type="PROSITE" id="PS50093"/>
    </source>
</evidence>
<accession>X1AXE3</accession>
<dbReference type="InterPro" id="IPR013783">
    <property type="entry name" value="Ig-like_fold"/>
</dbReference>
<organism evidence="2">
    <name type="scientific">marine sediment metagenome</name>
    <dbReference type="NCBI Taxonomy" id="412755"/>
    <lineage>
        <taxon>unclassified sequences</taxon>
        <taxon>metagenomes</taxon>
        <taxon>ecological metagenomes</taxon>
    </lineage>
</organism>
<gene>
    <name evidence="2" type="ORF">S01H4_26761</name>
</gene>
<reference evidence="2" key="1">
    <citation type="journal article" date="2014" name="Front. Microbiol.">
        <title>High frequency of phylogenetically diverse reductive dehalogenase-homologous genes in deep subseafloor sedimentary metagenomes.</title>
        <authorList>
            <person name="Kawai M."/>
            <person name="Futagami T."/>
            <person name="Toyoda A."/>
            <person name="Takaki Y."/>
            <person name="Nishi S."/>
            <person name="Hori S."/>
            <person name="Arai W."/>
            <person name="Tsubouchi T."/>
            <person name="Morono Y."/>
            <person name="Uchiyama I."/>
            <person name="Ito T."/>
            <person name="Fujiyama A."/>
            <person name="Inagaki F."/>
            <person name="Takami H."/>
        </authorList>
    </citation>
    <scope>NUCLEOTIDE SEQUENCE</scope>
    <source>
        <strain evidence="2">Expedition CK06-06</strain>
    </source>
</reference>
<dbReference type="Pfam" id="PF00801">
    <property type="entry name" value="PKD"/>
    <property type="match status" value="1"/>
</dbReference>